<dbReference type="KEGG" id="hro:HELRODRAFT_164110"/>
<evidence type="ECO:0000313" key="1">
    <source>
        <dbReference type="EMBL" id="ESN94295.1"/>
    </source>
</evidence>
<protein>
    <submittedName>
        <fullName evidence="1 2">Uncharacterized protein</fullName>
    </submittedName>
</protein>
<reference evidence="3" key="1">
    <citation type="submission" date="2012-12" db="EMBL/GenBank/DDBJ databases">
        <authorList>
            <person name="Hellsten U."/>
            <person name="Grimwood J."/>
            <person name="Chapman J.A."/>
            <person name="Shapiro H."/>
            <person name="Aerts A."/>
            <person name="Otillar R.P."/>
            <person name="Terry A.Y."/>
            <person name="Boore J.L."/>
            <person name="Simakov O."/>
            <person name="Marletaz F."/>
            <person name="Cho S.-J."/>
            <person name="Edsinger-Gonzales E."/>
            <person name="Havlak P."/>
            <person name="Kuo D.-H."/>
            <person name="Larsson T."/>
            <person name="Lv J."/>
            <person name="Arendt D."/>
            <person name="Savage R."/>
            <person name="Osoegawa K."/>
            <person name="de Jong P."/>
            <person name="Lindberg D.R."/>
            <person name="Seaver E.C."/>
            <person name="Weisblat D.A."/>
            <person name="Putnam N.H."/>
            <person name="Grigoriev I.V."/>
            <person name="Rokhsar D.S."/>
        </authorList>
    </citation>
    <scope>NUCLEOTIDE SEQUENCE</scope>
</reference>
<dbReference type="EMBL" id="AMQM01001546">
    <property type="status" value="NOT_ANNOTATED_CDS"/>
    <property type="molecule type" value="Genomic_DNA"/>
</dbReference>
<proteinExistence type="predicted"/>
<sequence>MHPLVGRNIHKSKNKIQNLASWNDCILLESDDQHERVTATVRDIQEEKFKCVELDSQYVSHFSNNMDAFTIGTLASDHNVITRQRNQPHQSDYSANCVCDFNDFLKLFIDVRSIEKPLDTKPFHTLGPLQIM</sequence>
<dbReference type="CTD" id="20200380"/>
<name>T1EUY0_HELRO</name>
<dbReference type="HOGENOM" id="CLU_1919330_0_0_1"/>
<reference evidence="1 3" key="2">
    <citation type="journal article" date="2013" name="Nature">
        <title>Insights into bilaterian evolution from three spiralian genomes.</title>
        <authorList>
            <person name="Simakov O."/>
            <person name="Marletaz F."/>
            <person name="Cho S.J."/>
            <person name="Edsinger-Gonzales E."/>
            <person name="Havlak P."/>
            <person name="Hellsten U."/>
            <person name="Kuo D.H."/>
            <person name="Larsson T."/>
            <person name="Lv J."/>
            <person name="Arendt D."/>
            <person name="Savage R."/>
            <person name="Osoegawa K."/>
            <person name="de Jong P."/>
            <person name="Grimwood J."/>
            <person name="Chapman J.A."/>
            <person name="Shapiro H."/>
            <person name="Aerts A."/>
            <person name="Otillar R.P."/>
            <person name="Terry A.Y."/>
            <person name="Boore J.L."/>
            <person name="Grigoriev I.V."/>
            <person name="Lindberg D.R."/>
            <person name="Seaver E.C."/>
            <person name="Weisblat D.A."/>
            <person name="Putnam N.H."/>
            <person name="Rokhsar D.S."/>
        </authorList>
    </citation>
    <scope>NUCLEOTIDE SEQUENCE</scope>
</reference>
<gene>
    <name evidence="2" type="primary">20200380</name>
    <name evidence="1" type="ORF">HELRODRAFT_164110</name>
</gene>
<dbReference type="GeneID" id="20200380"/>
<dbReference type="InParanoid" id="T1EUY0"/>
<accession>T1EUY0</accession>
<dbReference type="EnsemblMetazoa" id="HelroT164110">
    <property type="protein sequence ID" value="HelroP164110"/>
    <property type="gene ID" value="HelroG164110"/>
</dbReference>
<dbReference type="Proteomes" id="UP000015101">
    <property type="component" value="Unassembled WGS sequence"/>
</dbReference>
<dbReference type="AlphaFoldDB" id="T1EUY0"/>
<evidence type="ECO:0000313" key="2">
    <source>
        <dbReference type="EnsemblMetazoa" id="HelroP164110"/>
    </source>
</evidence>
<organism evidence="2 3">
    <name type="scientific">Helobdella robusta</name>
    <name type="common">Californian leech</name>
    <dbReference type="NCBI Taxonomy" id="6412"/>
    <lineage>
        <taxon>Eukaryota</taxon>
        <taxon>Metazoa</taxon>
        <taxon>Spiralia</taxon>
        <taxon>Lophotrochozoa</taxon>
        <taxon>Annelida</taxon>
        <taxon>Clitellata</taxon>
        <taxon>Hirudinea</taxon>
        <taxon>Rhynchobdellida</taxon>
        <taxon>Glossiphoniidae</taxon>
        <taxon>Helobdella</taxon>
    </lineage>
</organism>
<reference evidence="2" key="3">
    <citation type="submission" date="2015-06" db="UniProtKB">
        <authorList>
            <consortium name="EnsemblMetazoa"/>
        </authorList>
    </citation>
    <scope>IDENTIFICATION</scope>
</reference>
<dbReference type="RefSeq" id="XP_009027390.1">
    <property type="nucleotide sequence ID" value="XM_009029142.1"/>
</dbReference>
<dbReference type="EMBL" id="KB097571">
    <property type="protein sequence ID" value="ESN94295.1"/>
    <property type="molecule type" value="Genomic_DNA"/>
</dbReference>
<evidence type="ECO:0000313" key="3">
    <source>
        <dbReference type="Proteomes" id="UP000015101"/>
    </source>
</evidence>
<keyword evidence="3" id="KW-1185">Reference proteome</keyword>